<evidence type="ECO:0000313" key="1">
    <source>
        <dbReference type="EMBL" id="KAH7089792.1"/>
    </source>
</evidence>
<protein>
    <submittedName>
        <fullName evidence="1">Uncharacterized protein</fullName>
    </submittedName>
</protein>
<evidence type="ECO:0000313" key="2">
    <source>
        <dbReference type="Proteomes" id="UP000813461"/>
    </source>
</evidence>
<proteinExistence type="predicted"/>
<dbReference type="OrthoDB" id="3794393at2759"/>
<dbReference type="AlphaFoldDB" id="A0A8K0R9R4"/>
<gene>
    <name evidence="1" type="ORF">FB567DRAFT_547350</name>
</gene>
<dbReference type="EMBL" id="JAGMVJ010000006">
    <property type="protein sequence ID" value="KAH7089792.1"/>
    <property type="molecule type" value="Genomic_DNA"/>
</dbReference>
<comment type="caution">
    <text evidence="1">The sequence shown here is derived from an EMBL/GenBank/DDBJ whole genome shotgun (WGS) entry which is preliminary data.</text>
</comment>
<reference evidence="1" key="1">
    <citation type="journal article" date="2021" name="Nat. Commun.">
        <title>Genetic determinants of endophytism in the Arabidopsis root mycobiome.</title>
        <authorList>
            <person name="Mesny F."/>
            <person name="Miyauchi S."/>
            <person name="Thiergart T."/>
            <person name="Pickel B."/>
            <person name="Atanasova L."/>
            <person name="Karlsson M."/>
            <person name="Huettel B."/>
            <person name="Barry K.W."/>
            <person name="Haridas S."/>
            <person name="Chen C."/>
            <person name="Bauer D."/>
            <person name="Andreopoulos W."/>
            <person name="Pangilinan J."/>
            <person name="LaButti K."/>
            <person name="Riley R."/>
            <person name="Lipzen A."/>
            <person name="Clum A."/>
            <person name="Drula E."/>
            <person name="Henrissat B."/>
            <person name="Kohler A."/>
            <person name="Grigoriev I.V."/>
            <person name="Martin F.M."/>
            <person name="Hacquard S."/>
        </authorList>
    </citation>
    <scope>NUCLEOTIDE SEQUENCE</scope>
    <source>
        <strain evidence="1">MPI-SDFR-AT-0120</strain>
    </source>
</reference>
<organism evidence="1 2">
    <name type="scientific">Paraphoma chrysanthemicola</name>
    <dbReference type="NCBI Taxonomy" id="798071"/>
    <lineage>
        <taxon>Eukaryota</taxon>
        <taxon>Fungi</taxon>
        <taxon>Dikarya</taxon>
        <taxon>Ascomycota</taxon>
        <taxon>Pezizomycotina</taxon>
        <taxon>Dothideomycetes</taxon>
        <taxon>Pleosporomycetidae</taxon>
        <taxon>Pleosporales</taxon>
        <taxon>Pleosporineae</taxon>
        <taxon>Phaeosphaeriaceae</taxon>
        <taxon>Paraphoma</taxon>
    </lineage>
</organism>
<accession>A0A8K0R9R4</accession>
<dbReference type="Proteomes" id="UP000813461">
    <property type="component" value="Unassembled WGS sequence"/>
</dbReference>
<name>A0A8K0R9R4_9PLEO</name>
<sequence>MAVFPSGLPVAPPGVDPDVLARINAFMSQTSAQPRLKSAAPIVQNGNAKVQRRPRFVRRETSTTNIGEKKQHLNTAQKEQDGNGQEQLTQGAYDWIKEPPIHIDNNAFDATSVYRQRSIQTPHRFTKSSEPSLTRLIIPTPSLSSIENHEYDDLGRKILARATYPPRPPPLPPRPHHKATQRLDPPTLISLLSMLYVLFLSFFTPATEPGIIEYPTTNMKRSHQVRCEMLVVETNSDTKDSEDLESEEVGMYTQVAYMAHLVVEDGRTEKQSVVSITAKPRRVREILRDDGGRGCVEDVYKREIGGAMRRLCAPRRV</sequence>
<keyword evidence="2" id="KW-1185">Reference proteome</keyword>